<dbReference type="STRING" id="890420.SAMN05216226_1132"/>
<feature type="compositionally biased region" description="Low complexity" evidence="1">
    <location>
        <begin position="28"/>
        <end position="50"/>
    </location>
</feature>
<dbReference type="OrthoDB" id="313336at2157"/>
<sequence length="299" mass="30975">MPSRRAYLATLVTGFAGCASNSPDANGSPTESTPSDATPASTETATSDTDSPPPVTVEAAGVQYAYRHIEQVDWNGIQSADGQFVLVTVNADGTESVPSPTAVRLVADGESYEPVVLARNPLDLEVSIDRNPRQADTGARELLVFDVPAHLDTAPSLRLDRDGDSWEWGLDTEKATSPPPAWEWTASAPETVVADETFAITIAGENVGDGPGTFRGAVNFSYPMYRPKAFDIALDAGESGEATVSASADGAEPGTDLSYGVRTPAGESTVAVTVEAESATGENETSAHTLAGSGPGRDG</sequence>
<accession>A0A1G8Y067</accession>
<protein>
    <submittedName>
        <fullName evidence="2">Uncharacterized protein</fullName>
    </submittedName>
</protein>
<dbReference type="RefSeq" id="WP_092703677.1">
    <property type="nucleotide sequence ID" value="NZ_FNFC01000013.1"/>
</dbReference>
<evidence type="ECO:0000313" key="2">
    <source>
        <dbReference type="EMBL" id="SDJ96151.1"/>
    </source>
</evidence>
<feature type="region of interest" description="Disordered" evidence="1">
    <location>
        <begin position="244"/>
        <end position="299"/>
    </location>
</feature>
<dbReference type="EMBL" id="FNFC01000013">
    <property type="protein sequence ID" value="SDJ96151.1"/>
    <property type="molecule type" value="Genomic_DNA"/>
</dbReference>
<dbReference type="PROSITE" id="PS51257">
    <property type="entry name" value="PROKAR_LIPOPROTEIN"/>
    <property type="match status" value="1"/>
</dbReference>
<evidence type="ECO:0000313" key="3">
    <source>
        <dbReference type="Proteomes" id="UP000198856"/>
    </source>
</evidence>
<proteinExistence type="predicted"/>
<organism evidence="2 3">
    <name type="scientific">Halovenus aranensis</name>
    <dbReference type="NCBI Taxonomy" id="890420"/>
    <lineage>
        <taxon>Archaea</taxon>
        <taxon>Methanobacteriati</taxon>
        <taxon>Methanobacteriota</taxon>
        <taxon>Stenosarchaea group</taxon>
        <taxon>Halobacteria</taxon>
        <taxon>Halobacteriales</taxon>
        <taxon>Haloarculaceae</taxon>
        <taxon>Halovenus</taxon>
    </lineage>
</organism>
<dbReference type="Proteomes" id="UP000198856">
    <property type="component" value="Unassembled WGS sequence"/>
</dbReference>
<keyword evidence="3" id="KW-1185">Reference proteome</keyword>
<reference evidence="2 3" key="1">
    <citation type="submission" date="2016-10" db="EMBL/GenBank/DDBJ databases">
        <authorList>
            <person name="de Groot N.N."/>
        </authorList>
    </citation>
    <scope>NUCLEOTIDE SEQUENCE [LARGE SCALE GENOMIC DNA]</scope>
    <source>
        <strain evidence="2 3">IBRC-M10015</strain>
    </source>
</reference>
<feature type="region of interest" description="Disordered" evidence="1">
    <location>
        <begin position="18"/>
        <end position="55"/>
    </location>
</feature>
<evidence type="ECO:0000256" key="1">
    <source>
        <dbReference type="SAM" id="MobiDB-lite"/>
    </source>
</evidence>
<name>A0A1G8Y067_9EURY</name>
<dbReference type="AlphaFoldDB" id="A0A1G8Y067"/>
<gene>
    <name evidence="2" type="ORF">SAMN05216226_1132</name>
</gene>